<dbReference type="SUPFAM" id="SSF46689">
    <property type="entry name" value="Homeodomain-like"/>
    <property type="match status" value="1"/>
</dbReference>
<dbReference type="InterPro" id="IPR049739">
    <property type="entry name" value="YraL-like"/>
</dbReference>
<dbReference type="NCBIfam" id="NF040785">
    <property type="entry name" value="CD3324_fam"/>
    <property type="match status" value="1"/>
</dbReference>
<accession>A0A6S6QZP9</accession>
<dbReference type="InterPro" id="IPR009057">
    <property type="entry name" value="Homeodomain-like_sf"/>
</dbReference>
<dbReference type="Pfam" id="PF08765">
    <property type="entry name" value="Mor"/>
    <property type="match status" value="1"/>
</dbReference>
<dbReference type="PANTHER" id="PTHR37812:SF1">
    <property type="entry name" value="MU-LIKE PROPHAGE FLUMU PROTEIN C"/>
    <property type="match status" value="1"/>
</dbReference>
<proteinExistence type="predicted"/>
<dbReference type="AlphaFoldDB" id="A0A6S6QZP9"/>
<keyword evidence="2" id="KW-1185">Reference proteome</keyword>
<dbReference type="InterPro" id="IPR014875">
    <property type="entry name" value="Mor_transcription_activator"/>
</dbReference>
<evidence type="ECO:0000313" key="1">
    <source>
        <dbReference type="EMBL" id="BCJ96134.1"/>
    </source>
</evidence>
<dbReference type="KEGG" id="acel:acsn021_37030"/>
<gene>
    <name evidence="1" type="ORF">acsn021_37030</name>
</gene>
<evidence type="ECO:0000313" key="2">
    <source>
        <dbReference type="Proteomes" id="UP000515561"/>
    </source>
</evidence>
<organism evidence="1 2">
    <name type="scientific">Anaerocolumna cellulosilytica</name>
    <dbReference type="NCBI Taxonomy" id="433286"/>
    <lineage>
        <taxon>Bacteria</taxon>
        <taxon>Bacillati</taxon>
        <taxon>Bacillota</taxon>
        <taxon>Clostridia</taxon>
        <taxon>Lachnospirales</taxon>
        <taxon>Lachnospiraceae</taxon>
        <taxon>Anaerocolumna</taxon>
    </lineage>
</organism>
<sequence length="90" mass="10910">MKYIKAENILPESLVKQLQEYVNGDYIYVPRKEGEQRAWGEKSGTRAYLKERNQEIFNKYQEGETLQKLCEDYYLSEQSIRRILREEKKK</sequence>
<dbReference type="Gene3D" id="1.10.10.60">
    <property type="entry name" value="Homeodomain-like"/>
    <property type="match status" value="1"/>
</dbReference>
<dbReference type="PANTHER" id="PTHR37812">
    <property type="entry name" value="MU-LIKE PROPHAGE FLUMU PROTEIN C"/>
    <property type="match status" value="1"/>
</dbReference>
<dbReference type="EMBL" id="AP023367">
    <property type="protein sequence ID" value="BCJ96134.1"/>
    <property type="molecule type" value="Genomic_DNA"/>
</dbReference>
<dbReference type="InterPro" id="IPR052411">
    <property type="entry name" value="c-mor_Regulatory_Protein"/>
</dbReference>
<reference evidence="1 2" key="1">
    <citation type="journal article" date="2016" name="Int. J. Syst. Evol. Microbiol.">
        <title>Descriptions of Anaerotaenia torta gen. nov., sp. nov. and Anaerocolumna cellulosilytica gen. nov., sp. nov. isolated from a methanogenic reactor of cattle waste.</title>
        <authorList>
            <person name="Uek A."/>
            <person name="Ohtaki Y."/>
            <person name="Kaku N."/>
            <person name="Ueki K."/>
        </authorList>
    </citation>
    <scope>NUCLEOTIDE SEQUENCE [LARGE SCALE GENOMIC DNA]</scope>
    <source>
        <strain evidence="1 2">SN021</strain>
    </source>
</reference>
<dbReference type="Proteomes" id="UP000515561">
    <property type="component" value="Chromosome"/>
</dbReference>
<protein>
    <submittedName>
        <fullName evidence="1">Uncharacterized protein</fullName>
    </submittedName>
</protein>
<name>A0A6S6QZP9_9FIRM</name>
<dbReference type="RefSeq" id="WP_184091683.1">
    <property type="nucleotide sequence ID" value="NZ_AP023367.1"/>
</dbReference>